<evidence type="ECO:0000256" key="3">
    <source>
        <dbReference type="ARBA" id="ARBA00022475"/>
    </source>
</evidence>
<proteinExistence type="inferred from homology"/>
<dbReference type="SUPFAM" id="SSF52540">
    <property type="entry name" value="P-loop containing nucleoside triphosphate hydrolases"/>
    <property type="match status" value="1"/>
</dbReference>
<evidence type="ECO:0000259" key="18">
    <source>
        <dbReference type="PROSITE" id="PS51711"/>
    </source>
</evidence>
<reference evidence="20 21" key="1">
    <citation type="submission" date="2018-03" db="EMBL/GenBank/DDBJ databases">
        <title>Genomic Encyclopedia of Archaeal and Bacterial Type Strains, Phase II (KMG-II): from individual species to whole genera.</title>
        <authorList>
            <person name="Goeker M."/>
        </authorList>
    </citation>
    <scope>NUCLEOTIDE SEQUENCE [LARGE SCALE GENOMIC DNA]</scope>
    <source>
        <strain evidence="20 21">DSM 27267</strain>
    </source>
</reference>
<reference evidence="19 22" key="2">
    <citation type="submission" date="2019-10" db="EMBL/GenBank/DDBJ databases">
        <title>Prolixibacter strains distinguished by the presence of nitrate reductase genes were adept at nitrate-dependent anaerobic corrosion of metallic iron and carbon steel.</title>
        <authorList>
            <person name="Iino T."/>
            <person name="Shono N."/>
            <person name="Ito K."/>
            <person name="Nakamura R."/>
            <person name="Sueoka K."/>
            <person name="Harayama S."/>
            <person name="Ohkuma M."/>
        </authorList>
    </citation>
    <scope>NUCLEOTIDE SEQUENCE [LARGE SCALE GENOMIC DNA]</scope>
    <source>
        <strain evidence="19 22">MIC1-1</strain>
    </source>
</reference>
<evidence type="ECO:0000313" key="21">
    <source>
        <dbReference type="Proteomes" id="UP000240621"/>
    </source>
</evidence>
<feature type="transmembrane region" description="Helical" evidence="16">
    <location>
        <begin position="444"/>
        <end position="473"/>
    </location>
</feature>
<comment type="caution">
    <text evidence="20">The sequence shown here is derived from an EMBL/GenBank/DDBJ whole genome shotgun (WGS) entry which is preliminary data.</text>
</comment>
<keyword evidence="17" id="KW-0175">Coiled coil</keyword>
<feature type="coiled-coil region" evidence="17">
    <location>
        <begin position="326"/>
        <end position="353"/>
    </location>
</feature>
<evidence type="ECO:0000256" key="11">
    <source>
        <dbReference type="ARBA" id="ARBA00023136"/>
    </source>
</evidence>
<keyword evidence="15" id="KW-0460">Magnesium</keyword>
<feature type="transmembrane region" description="Helical" evidence="16">
    <location>
        <begin position="559"/>
        <end position="579"/>
    </location>
</feature>
<evidence type="ECO:0000256" key="4">
    <source>
        <dbReference type="ARBA" id="ARBA00022496"/>
    </source>
</evidence>
<dbReference type="SUPFAM" id="SSF50037">
    <property type="entry name" value="C-terminal domain of transcriptional repressors"/>
    <property type="match status" value="1"/>
</dbReference>
<dbReference type="Gene3D" id="1.10.287.1770">
    <property type="match status" value="1"/>
</dbReference>
<dbReference type="Pfam" id="PF07670">
    <property type="entry name" value="Gate"/>
    <property type="match status" value="2"/>
</dbReference>
<feature type="binding site" evidence="15">
    <location>
        <position position="125"/>
    </location>
    <ligand>
        <name>Mg(2+)</name>
        <dbReference type="ChEBI" id="CHEBI:18420"/>
        <label>2</label>
    </ligand>
</feature>
<feature type="binding site" evidence="14">
    <location>
        <begin position="157"/>
        <end position="160"/>
    </location>
    <ligand>
        <name>GTP</name>
        <dbReference type="ChEBI" id="CHEBI:37565"/>
        <label>1</label>
    </ligand>
</feature>
<keyword evidence="6 14" id="KW-0547">Nucleotide-binding</keyword>
<evidence type="ECO:0000256" key="15">
    <source>
        <dbReference type="PIRSR" id="PIRSR603373-2"/>
    </source>
</evidence>
<comment type="subcellular location">
    <subcellularLocation>
        <location evidence="16">Cell inner membrane</location>
        <topology evidence="16">Multi-pass membrane protein</topology>
    </subcellularLocation>
    <subcellularLocation>
        <location evidence="1">Cell membrane</location>
        <topology evidence="1">Multi-pass membrane protein</topology>
    </subcellularLocation>
</comment>
<evidence type="ECO:0000256" key="9">
    <source>
        <dbReference type="ARBA" id="ARBA00023065"/>
    </source>
</evidence>
<dbReference type="InterPro" id="IPR050860">
    <property type="entry name" value="FeoB_GTPase"/>
</dbReference>
<dbReference type="EMBL" id="PYGC01000003">
    <property type="protein sequence ID" value="PSK83872.1"/>
    <property type="molecule type" value="Genomic_DNA"/>
</dbReference>
<dbReference type="NCBIfam" id="TIGR00437">
    <property type="entry name" value="feoB"/>
    <property type="match status" value="1"/>
</dbReference>
<evidence type="ECO:0000256" key="10">
    <source>
        <dbReference type="ARBA" id="ARBA00023134"/>
    </source>
</evidence>
<dbReference type="RefSeq" id="WP_106541696.1">
    <property type="nucleotide sequence ID" value="NZ_BLAU01000001.1"/>
</dbReference>
<evidence type="ECO:0000256" key="8">
    <source>
        <dbReference type="ARBA" id="ARBA00023004"/>
    </source>
</evidence>
<keyword evidence="2 16" id="KW-0813">Transport</keyword>
<dbReference type="GO" id="GO:0005525">
    <property type="term" value="F:GTP binding"/>
    <property type="evidence" value="ECO:0007669"/>
    <property type="project" value="UniProtKB-KW"/>
</dbReference>
<dbReference type="Proteomes" id="UP000396862">
    <property type="component" value="Unassembled WGS sequence"/>
</dbReference>
<evidence type="ECO:0000256" key="7">
    <source>
        <dbReference type="ARBA" id="ARBA00022989"/>
    </source>
</evidence>
<dbReference type="SMART" id="SM00899">
    <property type="entry name" value="FeoA"/>
    <property type="match status" value="1"/>
</dbReference>
<evidence type="ECO:0000256" key="12">
    <source>
        <dbReference type="ARBA" id="ARBA00031200"/>
    </source>
</evidence>
<dbReference type="Proteomes" id="UP000240621">
    <property type="component" value="Unassembled WGS sequence"/>
</dbReference>
<dbReference type="InterPro" id="IPR008988">
    <property type="entry name" value="Transcriptional_repressor_C"/>
</dbReference>
<evidence type="ECO:0000256" key="14">
    <source>
        <dbReference type="PIRSR" id="PIRSR603373-1"/>
    </source>
</evidence>
<dbReference type="InterPro" id="IPR011640">
    <property type="entry name" value="Fe2_transport_prot_B_C"/>
</dbReference>
<evidence type="ECO:0000256" key="1">
    <source>
        <dbReference type="ARBA" id="ARBA00004651"/>
    </source>
</evidence>
<keyword evidence="15" id="KW-0479">Metal-binding</keyword>
<dbReference type="InterPro" id="IPR007167">
    <property type="entry name" value="Fe-transptr_FeoA-like"/>
</dbReference>
<evidence type="ECO:0000256" key="5">
    <source>
        <dbReference type="ARBA" id="ARBA00022692"/>
    </source>
</evidence>
<evidence type="ECO:0000256" key="16">
    <source>
        <dbReference type="RuleBase" id="RU362098"/>
    </source>
</evidence>
<sequence length="834" mass="93826">MRLSEVSENHTVVISKVMGHGAFRRRITEMGFVRGKEVKVLKNAPLRDPVEYEVMGYHVSLRREEARLIEVVSREEALHYIEPTYDGTIDLETLKTSAGVKGKEINIALAGNPNCGKTSLFNRASGAKEHVGNYSGVTIDAAKANLHWKGYSLTLIDLPGTYSLTAYTPEELYSRKYIIDETPDIVVNVVDASNLERNLYLTTQLIDMDIKVVLALNMYDELEAGGAKLKIERLAKLLGIPIIPTMANKGMGIDKLLNKVIDVYEERDPIVRHIHINYGAEMEKSIKALQKIIREGKPAPARASSRYLSLRLLDKDPETAKIIDDFPNAEQINATAKKEIERLEERMDDDSSHLITDAKYGFIAGALKESYSEGVRRRHAITEQIDKLVTHKFYGFPLFMLFMLATFTATFTLGAYPMDWIDAGVSWLGDLIRNGMANGMLKDLLINGIINGVGSVVVFLPNILILFFFLSFMEDTGYMARAAFIMDKLMHKIGLHGRSFIPMVMGFGCNVPAIMATRTLRNRNDRLLTMLIIPFMSCSARLPVYIVLISAFFGKYPGLVLMGLYFLGILLAVGTAKLFNRTIFKRKETPFVMELPPYRMPTLKNTLLHMWEKGSQYLRKIGGTILVAVIAIWALEYFPRTSPQAEHFVQQKQEATQLYQSRVEANPEQKDFLLSERDSVLHHLTLAEESSRIENSYIGRMGKAIEPAIRPLGFDWRMGVSLLAGLPAKEIVVSTMAILFQVNDDPENTHLLQEKLQTERYTSGPKTGKPLFTPLVALSFLVFVLIYFPCIAVIATIRRESGSWKWAILTVVYTTGVAWFMAFIVYQLGTLVTG</sequence>
<comment type="function">
    <text evidence="16">Probable transporter of a GTP-driven Fe(2+) uptake system.</text>
</comment>
<keyword evidence="3" id="KW-1003">Cell membrane</keyword>
<keyword evidence="10 14" id="KW-0342">GTP-binding</keyword>
<name>A0A2P8CG31_9BACT</name>
<feature type="transmembrane region" description="Helical" evidence="16">
    <location>
        <begin position="771"/>
        <end position="794"/>
    </location>
</feature>
<evidence type="ECO:0000313" key="22">
    <source>
        <dbReference type="Proteomes" id="UP000396862"/>
    </source>
</evidence>
<comment type="similarity">
    <text evidence="16">Belongs to the TRAFAC class TrmE-Era-EngA-EngB-Septin-like GTPase superfamily. FeoB GTPase (TC 9.A.8) family.</text>
</comment>
<evidence type="ECO:0000313" key="20">
    <source>
        <dbReference type="EMBL" id="PSK83872.1"/>
    </source>
</evidence>
<feature type="transmembrane region" description="Helical" evidence="16">
    <location>
        <begin position="527"/>
        <end position="553"/>
    </location>
</feature>
<dbReference type="InterPro" id="IPR027417">
    <property type="entry name" value="P-loop_NTPase"/>
</dbReference>
<dbReference type="PROSITE" id="PS51711">
    <property type="entry name" value="G_FEOB"/>
    <property type="match status" value="1"/>
</dbReference>
<dbReference type="NCBIfam" id="TIGR00231">
    <property type="entry name" value="small_GTP"/>
    <property type="match status" value="1"/>
</dbReference>
<dbReference type="GO" id="GO:0015093">
    <property type="term" value="F:ferrous iron transmembrane transporter activity"/>
    <property type="evidence" value="ECO:0007669"/>
    <property type="project" value="UniProtKB-UniRule"/>
</dbReference>
<evidence type="ECO:0000256" key="6">
    <source>
        <dbReference type="ARBA" id="ARBA00022741"/>
    </source>
</evidence>
<evidence type="ECO:0000313" key="19">
    <source>
        <dbReference type="EMBL" id="GET23413.1"/>
    </source>
</evidence>
<keyword evidence="9" id="KW-0406">Ion transport</keyword>
<accession>A0A2P8CG31</accession>
<feature type="transmembrane region" description="Helical" evidence="16">
    <location>
        <begin position="393"/>
        <end position="416"/>
    </location>
</feature>
<dbReference type="PANTHER" id="PTHR43185">
    <property type="entry name" value="FERROUS IRON TRANSPORT PROTEIN B"/>
    <property type="match status" value="1"/>
</dbReference>
<comment type="caution">
    <text evidence="16">Lacks conserved residue(s) required for the propagation of feature annotation.</text>
</comment>
<evidence type="ECO:0000256" key="13">
    <source>
        <dbReference type="NCBIfam" id="TIGR00437"/>
    </source>
</evidence>
<dbReference type="InterPro" id="IPR011642">
    <property type="entry name" value="Gate_dom"/>
</dbReference>
<feature type="binding site" evidence="15">
    <location>
        <position position="122"/>
    </location>
    <ligand>
        <name>Mg(2+)</name>
        <dbReference type="ChEBI" id="CHEBI:18420"/>
        <label>2</label>
    </ligand>
</feature>
<keyword evidence="22" id="KW-1185">Reference proteome</keyword>
<evidence type="ECO:0000256" key="2">
    <source>
        <dbReference type="ARBA" id="ARBA00022448"/>
    </source>
</evidence>
<dbReference type="InterPro" id="IPR005225">
    <property type="entry name" value="Small_GTP-bd"/>
</dbReference>
<keyword evidence="5 16" id="KW-0812">Transmembrane</keyword>
<dbReference type="Gene3D" id="2.30.30.90">
    <property type="match status" value="1"/>
</dbReference>
<gene>
    <name evidence="19" type="primary">feoB-2_2</name>
    <name evidence="20" type="ORF">CLV93_103290</name>
    <name evidence="19" type="ORF">JCM18694_36590</name>
</gene>
<dbReference type="Pfam" id="PF02421">
    <property type="entry name" value="FeoB_N"/>
    <property type="match status" value="1"/>
</dbReference>
<dbReference type="AlphaFoldDB" id="A0A2P8CG31"/>
<feature type="transmembrane region" description="Helical" evidence="16">
    <location>
        <begin position="806"/>
        <end position="828"/>
    </location>
</feature>
<dbReference type="GO" id="GO:0005886">
    <property type="term" value="C:plasma membrane"/>
    <property type="evidence" value="ECO:0007669"/>
    <property type="project" value="UniProtKB-SubCell"/>
</dbReference>
<dbReference type="InterPro" id="IPR041069">
    <property type="entry name" value="FeoB_Cyto"/>
</dbReference>
<dbReference type="InterPro" id="IPR030389">
    <property type="entry name" value="G_FEOB_dom"/>
</dbReference>
<keyword evidence="4 16" id="KW-0410">Iron transport</keyword>
<dbReference type="CDD" id="cd01879">
    <property type="entry name" value="FeoB"/>
    <property type="match status" value="1"/>
</dbReference>
<dbReference type="Gene3D" id="3.40.50.300">
    <property type="entry name" value="P-loop containing nucleotide triphosphate hydrolases"/>
    <property type="match status" value="1"/>
</dbReference>
<feature type="binding site" evidence="14">
    <location>
        <begin position="111"/>
        <end position="118"/>
    </location>
    <ligand>
        <name>GTP</name>
        <dbReference type="ChEBI" id="CHEBI:37565"/>
        <label>1</label>
    </ligand>
</feature>
<feature type="binding site" evidence="15">
    <location>
        <position position="126"/>
    </location>
    <ligand>
        <name>Mg(2+)</name>
        <dbReference type="ChEBI" id="CHEBI:18420"/>
        <label>2</label>
    </ligand>
</feature>
<organism evidence="20 21">
    <name type="scientific">Prolixibacter denitrificans</name>
    <dbReference type="NCBI Taxonomy" id="1541063"/>
    <lineage>
        <taxon>Bacteria</taxon>
        <taxon>Pseudomonadati</taxon>
        <taxon>Bacteroidota</taxon>
        <taxon>Bacteroidia</taxon>
        <taxon>Marinilabiliales</taxon>
        <taxon>Prolixibacteraceae</taxon>
        <taxon>Prolixibacter</taxon>
    </lineage>
</organism>
<dbReference type="OrthoDB" id="9809127at2"/>
<keyword evidence="7 16" id="KW-1133">Transmembrane helix</keyword>
<dbReference type="Pfam" id="PF17910">
    <property type="entry name" value="FeoB_Cyto"/>
    <property type="match status" value="1"/>
</dbReference>
<dbReference type="InterPro" id="IPR038157">
    <property type="entry name" value="FeoA_core_dom"/>
</dbReference>
<keyword evidence="11 16" id="KW-0472">Membrane</keyword>
<dbReference type="InterPro" id="IPR003373">
    <property type="entry name" value="Fe2_transport_prot-B"/>
</dbReference>
<evidence type="ECO:0000256" key="17">
    <source>
        <dbReference type="SAM" id="Coils"/>
    </source>
</evidence>
<keyword evidence="8 16" id="KW-0408">Iron</keyword>
<feature type="binding site" evidence="14">
    <location>
        <begin position="217"/>
        <end position="220"/>
    </location>
    <ligand>
        <name>GTP</name>
        <dbReference type="ChEBI" id="CHEBI:37565"/>
        <label>1</label>
    </ligand>
</feature>
<protein>
    <recommendedName>
        <fullName evidence="12 13">Ferrous iron transport protein B</fullName>
    </recommendedName>
</protein>
<feature type="binding site" evidence="14">
    <location>
        <begin position="136"/>
        <end position="140"/>
    </location>
    <ligand>
        <name>GTP</name>
        <dbReference type="ChEBI" id="CHEBI:37565"/>
        <label>1</label>
    </ligand>
</feature>
<dbReference type="PANTHER" id="PTHR43185:SF1">
    <property type="entry name" value="FE(2+) TRANSPORTER FEOB"/>
    <property type="match status" value="1"/>
</dbReference>
<dbReference type="Pfam" id="PF07664">
    <property type="entry name" value="FeoB_C"/>
    <property type="match status" value="1"/>
</dbReference>
<dbReference type="EMBL" id="BLAU01000001">
    <property type="protein sequence ID" value="GET23413.1"/>
    <property type="molecule type" value="Genomic_DNA"/>
</dbReference>
<dbReference type="GO" id="GO:0046914">
    <property type="term" value="F:transition metal ion binding"/>
    <property type="evidence" value="ECO:0007669"/>
    <property type="project" value="InterPro"/>
</dbReference>
<feature type="domain" description="FeoB-type G" evidence="18">
    <location>
        <begin position="104"/>
        <end position="266"/>
    </location>
</feature>
<dbReference type="Pfam" id="PF04023">
    <property type="entry name" value="FeoA"/>
    <property type="match status" value="1"/>
</dbReference>